<accession>A0A2Z5V7M2</accession>
<dbReference type="FunFam" id="3.40.50.790:FF:000001">
    <property type="entry name" value="50S ribosomal protein L1"/>
    <property type="match status" value="1"/>
</dbReference>
<evidence type="ECO:0000256" key="11">
    <source>
        <dbReference type="HAMAP-Rule" id="MF_01318"/>
    </source>
</evidence>
<dbReference type="KEGG" id="rvi:RVIR1_11190"/>
<keyword evidence="2 11" id="KW-0678">Repressor</keyword>
<dbReference type="GO" id="GO:0006412">
    <property type="term" value="P:translation"/>
    <property type="evidence" value="ECO:0007669"/>
    <property type="project" value="UniProtKB-UniRule"/>
</dbReference>
<dbReference type="GO" id="GO:0000049">
    <property type="term" value="F:tRNA binding"/>
    <property type="evidence" value="ECO:0007669"/>
    <property type="project" value="UniProtKB-KW"/>
</dbReference>
<evidence type="ECO:0000313" key="14">
    <source>
        <dbReference type="Proteomes" id="UP000282483"/>
    </source>
</evidence>
<evidence type="ECO:0000256" key="2">
    <source>
        <dbReference type="ARBA" id="ARBA00022491"/>
    </source>
</evidence>
<keyword evidence="8 11" id="KW-0687">Ribonucleoprotein</keyword>
<keyword evidence="14" id="KW-1185">Reference proteome</keyword>
<dbReference type="Gene3D" id="3.40.50.790">
    <property type="match status" value="1"/>
</dbReference>
<keyword evidence="4 11" id="KW-0699">rRNA-binding</keyword>
<evidence type="ECO:0000256" key="10">
    <source>
        <dbReference type="ARBA" id="ARBA00059110"/>
    </source>
</evidence>
<dbReference type="PIRSF" id="PIRSF002155">
    <property type="entry name" value="Ribosomal_L1"/>
    <property type="match status" value="1"/>
</dbReference>
<dbReference type="NCBIfam" id="TIGR01169">
    <property type="entry name" value="rplA_bact"/>
    <property type="match status" value="1"/>
</dbReference>
<proteinExistence type="inferred from homology"/>
<keyword evidence="3 11" id="KW-0820">tRNA-binding</keyword>
<dbReference type="PROSITE" id="PS01199">
    <property type="entry name" value="RIBOSOMAL_L1"/>
    <property type="match status" value="1"/>
</dbReference>
<sequence>MATKLTKRLKLIKEKLPLNKTYSVLEAITLLKELSTVKFNESVDVSINLGVDPRKSDQAVRGAVVLPHGIGKTTRVAVFAQAGNADAAKAAGADIVGFEDLAESIKTGNLDFDVLIATPDAMRFVGQLGQILGPRGLMPNPKLGTVTTDVTTAVTNAKSGQVQYRADKGGIVHCTIGKINFEAQQLQQNLDALLSAVKKAKPSTAKGIFLRRLHLSSTMGPGLLVNLSSVAETV</sequence>
<dbReference type="InterPro" id="IPR002143">
    <property type="entry name" value="Ribosomal_uL1"/>
</dbReference>
<evidence type="ECO:0000256" key="9">
    <source>
        <dbReference type="ARBA" id="ARBA00035241"/>
    </source>
</evidence>
<dbReference type="PANTHER" id="PTHR36427">
    <property type="entry name" value="54S RIBOSOMAL PROTEIN L1, MITOCHONDRIAL"/>
    <property type="match status" value="1"/>
</dbReference>
<evidence type="ECO:0000256" key="4">
    <source>
        <dbReference type="ARBA" id="ARBA00022730"/>
    </source>
</evidence>
<evidence type="ECO:0000256" key="3">
    <source>
        <dbReference type="ARBA" id="ARBA00022555"/>
    </source>
</evidence>
<dbReference type="Proteomes" id="UP000282483">
    <property type="component" value="Chromosome"/>
</dbReference>
<dbReference type="InterPro" id="IPR005878">
    <property type="entry name" value="Ribosom_uL1_bac-type"/>
</dbReference>
<comment type="function">
    <text evidence="11">Binds directly to 23S rRNA. The L1 stalk is quite mobile in the ribosome, and is involved in E site tRNA release.</text>
</comment>
<dbReference type="GO" id="GO:0019843">
    <property type="term" value="F:rRNA binding"/>
    <property type="evidence" value="ECO:0007669"/>
    <property type="project" value="UniProtKB-UniRule"/>
</dbReference>
<comment type="similarity">
    <text evidence="1 11 12">Belongs to the universal ribosomal protein uL1 family.</text>
</comment>
<reference evidence="13 14" key="1">
    <citation type="submission" date="2017-03" db="EMBL/GenBank/DDBJ databases">
        <title>The genome sequence of Candidatus Rickettsiella viridis.</title>
        <authorList>
            <person name="Nikoh N."/>
            <person name="Tsuchida T."/>
            <person name="Yamaguchi K."/>
            <person name="Maeda T."/>
            <person name="Shigenobu S."/>
            <person name="Fukatsu T."/>
        </authorList>
    </citation>
    <scope>NUCLEOTIDE SEQUENCE [LARGE SCALE GENOMIC DNA]</scope>
    <source>
        <strain evidence="13 14">Ap-RA04</strain>
    </source>
</reference>
<evidence type="ECO:0000256" key="8">
    <source>
        <dbReference type="ARBA" id="ARBA00023274"/>
    </source>
</evidence>
<dbReference type="InterPro" id="IPR016095">
    <property type="entry name" value="Ribosomal_uL1_3-a/b-sand"/>
</dbReference>
<gene>
    <name evidence="11 13" type="primary">rplA</name>
    <name evidence="13" type="ORF">RVIR1_11190</name>
</gene>
<keyword evidence="6 11" id="KW-0694">RNA-binding</keyword>
<dbReference type="InterPro" id="IPR023673">
    <property type="entry name" value="Ribosomal_uL1_CS"/>
</dbReference>
<dbReference type="GO" id="GO:0006417">
    <property type="term" value="P:regulation of translation"/>
    <property type="evidence" value="ECO:0007669"/>
    <property type="project" value="UniProtKB-KW"/>
</dbReference>
<dbReference type="InterPro" id="IPR028364">
    <property type="entry name" value="Ribosomal_uL1/biogenesis"/>
</dbReference>
<dbReference type="SUPFAM" id="SSF56808">
    <property type="entry name" value="Ribosomal protein L1"/>
    <property type="match status" value="1"/>
</dbReference>
<organism evidence="13 14">
    <name type="scientific">Candidatus Rickettsiella viridis</name>
    <dbReference type="NCBI Taxonomy" id="676208"/>
    <lineage>
        <taxon>Bacteria</taxon>
        <taxon>Pseudomonadati</taxon>
        <taxon>Pseudomonadota</taxon>
        <taxon>Gammaproteobacteria</taxon>
        <taxon>Legionellales</taxon>
        <taxon>Coxiellaceae</taxon>
        <taxon>Rickettsiella</taxon>
    </lineage>
</organism>
<evidence type="ECO:0000256" key="1">
    <source>
        <dbReference type="ARBA" id="ARBA00010531"/>
    </source>
</evidence>
<keyword evidence="7 11" id="KW-0689">Ribosomal protein</keyword>
<dbReference type="InterPro" id="IPR023674">
    <property type="entry name" value="Ribosomal_uL1-like"/>
</dbReference>
<protein>
    <recommendedName>
        <fullName evidence="9 11">Large ribosomal subunit protein uL1</fullName>
    </recommendedName>
</protein>
<evidence type="ECO:0000256" key="6">
    <source>
        <dbReference type="ARBA" id="ARBA00022884"/>
    </source>
</evidence>
<dbReference type="Gene3D" id="3.30.190.20">
    <property type="match status" value="1"/>
</dbReference>
<evidence type="ECO:0000313" key="13">
    <source>
        <dbReference type="EMBL" id="BBB15587.1"/>
    </source>
</evidence>
<evidence type="ECO:0000256" key="12">
    <source>
        <dbReference type="RuleBase" id="RU000659"/>
    </source>
</evidence>
<comment type="function">
    <text evidence="10 11">Protein L1 is also a translational repressor protein, it controls the translation of the L11 operon by binding to its mRNA.</text>
</comment>
<name>A0A2Z5V7M2_9COXI</name>
<evidence type="ECO:0000256" key="5">
    <source>
        <dbReference type="ARBA" id="ARBA00022845"/>
    </source>
</evidence>
<evidence type="ECO:0000256" key="7">
    <source>
        <dbReference type="ARBA" id="ARBA00022980"/>
    </source>
</evidence>
<dbReference type="PANTHER" id="PTHR36427:SF3">
    <property type="entry name" value="LARGE RIBOSOMAL SUBUNIT PROTEIN UL1M"/>
    <property type="match status" value="1"/>
</dbReference>
<keyword evidence="5 11" id="KW-0810">Translation regulation</keyword>
<comment type="subunit">
    <text evidence="11">Part of the 50S ribosomal subunit.</text>
</comment>
<dbReference type="OrthoDB" id="9803740at2"/>
<dbReference type="GO" id="GO:0003735">
    <property type="term" value="F:structural constituent of ribosome"/>
    <property type="evidence" value="ECO:0007669"/>
    <property type="project" value="InterPro"/>
</dbReference>
<dbReference type="Pfam" id="PF00687">
    <property type="entry name" value="Ribosomal_L1"/>
    <property type="match status" value="1"/>
</dbReference>
<dbReference type="CDD" id="cd00403">
    <property type="entry name" value="Ribosomal_L1"/>
    <property type="match status" value="1"/>
</dbReference>
<dbReference type="AlphaFoldDB" id="A0A2Z5V7M2"/>
<dbReference type="RefSeq" id="WP_126323089.1">
    <property type="nucleotide sequence ID" value="NZ_AP018005.1"/>
</dbReference>
<dbReference type="EMBL" id="AP018005">
    <property type="protein sequence ID" value="BBB15587.1"/>
    <property type="molecule type" value="Genomic_DNA"/>
</dbReference>
<dbReference type="GO" id="GO:0022625">
    <property type="term" value="C:cytosolic large ribosomal subunit"/>
    <property type="evidence" value="ECO:0007669"/>
    <property type="project" value="TreeGrafter"/>
</dbReference>
<dbReference type="HAMAP" id="MF_01318_B">
    <property type="entry name" value="Ribosomal_uL1_B"/>
    <property type="match status" value="1"/>
</dbReference>